<dbReference type="EMBL" id="PP415847">
    <property type="protein sequence ID" value="WZL61397.1"/>
    <property type="molecule type" value="Genomic_RNA"/>
</dbReference>
<evidence type="ECO:0000256" key="3">
    <source>
        <dbReference type="SAM" id="MobiDB-lite"/>
    </source>
</evidence>
<dbReference type="GO" id="GO:0044423">
    <property type="term" value="C:virion component"/>
    <property type="evidence" value="ECO:0007669"/>
    <property type="project" value="UniProtKB-KW"/>
</dbReference>
<evidence type="ECO:0000313" key="4">
    <source>
        <dbReference type="EMBL" id="WZL61397.1"/>
    </source>
</evidence>
<feature type="region of interest" description="Disordered" evidence="3">
    <location>
        <begin position="149"/>
        <end position="177"/>
    </location>
</feature>
<feature type="compositionally biased region" description="Acidic residues" evidence="3">
    <location>
        <begin position="150"/>
        <end position="165"/>
    </location>
</feature>
<dbReference type="Pfam" id="PF03216">
    <property type="entry name" value="Rhabdo_ncap_2"/>
    <property type="match status" value="1"/>
</dbReference>
<dbReference type="InterPro" id="IPR004902">
    <property type="entry name" value="Rhabdo_ncap_2"/>
</dbReference>
<evidence type="ECO:0000256" key="1">
    <source>
        <dbReference type="ARBA" id="ARBA00004328"/>
    </source>
</evidence>
<evidence type="ECO:0000256" key="2">
    <source>
        <dbReference type="ARBA" id="ARBA00022844"/>
    </source>
</evidence>
<protein>
    <submittedName>
        <fullName evidence="4">Nucleoprotein</fullName>
    </submittedName>
</protein>
<keyword evidence="2" id="KW-0946">Virion</keyword>
<organism evidence="4">
    <name type="scientific">North Fork virus</name>
    <dbReference type="NCBI Taxonomy" id="3139876"/>
    <lineage>
        <taxon>Viruses</taxon>
        <taxon>Riboviria</taxon>
    </lineage>
</organism>
<reference evidence="4" key="1">
    <citation type="submission" date="2024-02" db="EMBL/GenBank/DDBJ databases">
        <authorList>
            <person name="Martyn C."/>
            <person name="Kistler A.L."/>
        </authorList>
    </citation>
    <scope>NUCLEOTIDE SEQUENCE</scope>
    <source>
        <strain evidence="4">CA024</strain>
    </source>
</reference>
<proteinExistence type="predicted"/>
<comment type="subcellular location">
    <subcellularLocation>
        <location evidence="1">Virion</location>
    </subcellularLocation>
</comment>
<name>A0AAN0LIQ5_9VIRU</name>
<accession>A0AAN0LIQ5</accession>
<sequence length="472" mass="51910">MATLEALTARLKRTDLLVPTAGGTEITTWSDKLLLDEVKELKFGAPTESDITSTYQLFLTKLCHPEMYCSDLHALIVRTASLATYPSDMSKRLFADYLIGPPNNKFSWEAIQVKAQDLWTSIAEAGATEKPKEKPALPETTALTQVMEEAGSDGEEADADDDTDPGEGTSKEKKKGGLDSVTVHPFLSKAISLGKATQEEIRESRAILSFIALFFTRSTVKASTTMKTYWDTKLHGQIESIFGIKAEWSLPALPKQFFEVLEAKIKKGAGLVTYLHKACLALLYNLSTAPQTEETKAGIALLRASCLTHLNGNGLTLMGMIYDATRLLHKPMNKLLMESLCEQTSESVLRVLEFNEKVVGIEKASLLWAWCRYVDDSQYLSLGVKHNLFLACLMAAVRETLIEDQSSIWDMVDLQKAPVSFKEYAKQWATAQAANVTEITGKLSDEMQAVMNQGAALTSDGGAWETIAKGKA</sequence>